<gene>
    <name evidence="2" type="ORF">NHX12_022715</name>
</gene>
<evidence type="ECO:0000256" key="1">
    <source>
        <dbReference type="SAM" id="MobiDB-lite"/>
    </source>
</evidence>
<organism evidence="2 3">
    <name type="scientific">Muraenolepis orangiensis</name>
    <name type="common">Patagonian moray cod</name>
    <dbReference type="NCBI Taxonomy" id="630683"/>
    <lineage>
        <taxon>Eukaryota</taxon>
        <taxon>Metazoa</taxon>
        <taxon>Chordata</taxon>
        <taxon>Craniata</taxon>
        <taxon>Vertebrata</taxon>
        <taxon>Euteleostomi</taxon>
        <taxon>Actinopterygii</taxon>
        <taxon>Neopterygii</taxon>
        <taxon>Teleostei</taxon>
        <taxon>Neoteleostei</taxon>
        <taxon>Acanthomorphata</taxon>
        <taxon>Zeiogadaria</taxon>
        <taxon>Gadariae</taxon>
        <taxon>Gadiformes</taxon>
        <taxon>Muraenolepidoidei</taxon>
        <taxon>Muraenolepididae</taxon>
        <taxon>Muraenolepis</taxon>
    </lineage>
</organism>
<proteinExistence type="predicted"/>
<evidence type="ECO:0000313" key="2">
    <source>
        <dbReference type="EMBL" id="KAJ3610623.1"/>
    </source>
</evidence>
<reference evidence="2" key="1">
    <citation type="submission" date="2022-07" db="EMBL/GenBank/DDBJ databases">
        <title>Chromosome-level genome of Muraenolepis orangiensis.</title>
        <authorList>
            <person name="Kim J."/>
        </authorList>
    </citation>
    <scope>NUCLEOTIDE SEQUENCE</scope>
    <source>
        <strain evidence="2">KU_S4_2022</strain>
        <tissue evidence="2">Muscle</tissue>
    </source>
</reference>
<accession>A0A9Q0ES17</accession>
<sequence length="96" mass="10483">MDKEKTDWKIEKGEHPEMLLVPPFPIPITVHFPASASARRVLPSAVYDKGKNSPGGCMNKPWPVEALRAGWQQGTEQPPLVTPSHAVPGPQEGFTS</sequence>
<keyword evidence="3" id="KW-1185">Reference proteome</keyword>
<comment type="caution">
    <text evidence="2">The sequence shown here is derived from an EMBL/GenBank/DDBJ whole genome shotgun (WGS) entry which is preliminary data.</text>
</comment>
<evidence type="ECO:0000313" key="3">
    <source>
        <dbReference type="Proteomes" id="UP001148018"/>
    </source>
</evidence>
<dbReference type="EMBL" id="JANIIK010000038">
    <property type="protein sequence ID" value="KAJ3610623.1"/>
    <property type="molecule type" value="Genomic_DNA"/>
</dbReference>
<dbReference type="AlphaFoldDB" id="A0A9Q0ES17"/>
<feature type="region of interest" description="Disordered" evidence="1">
    <location>
        <begin position="69"/>
        <end position="96"/>
    </location>
</feature>
<name>A0A9Q0ES17_9TELE</name>
<protein>
    <submittedName>
        <fullName evidence="2">Uncharacterized protein</fullName>
    </submittedName>
</protein>
<feature type="non-terminal residue" evidence="2">
    <location>
        <position position="1"/>
    </location>
</feature>
<dbReference type="Proteomes" id="UP001148018">
    <property type="component" value="Unassembled WGS sequence"/>
</dbReference>